<accession>A0ABS9GYY0</accession>
<dbReference type="InterPro" id="IPR030846">
    <property type="entry name" value="DnaG_bac"/>
</dbReference>
<keyword evidence="11 12" id="KW-0804">Transcription</keyword>
<dbReference type="InterPro" id="IPR016136">
    <property type="entry name" value="DNA_helicase_N/primase_C"/>
</dbReference>
<dbReference type="Pfam" id="PF08275">
    <property type="entry name" value="DNAG_N"/>
    <property type="match status" value="1"/>
</dbReference>
<keyword evidence="2 12" id="KW-0639">Primosome</keyword>
<dbReference type="InterPro" id="IPR006295">
    <property type="entry name" value="DNA_primase_DnaG"/>
</dbReference>
<dbReference type="CDD" id="cd03364">
    <property type="entry name" value="TOPRIM_DnaG_primases"/>
    <property type="match status" value="1"/>
</dbReference>
<dbReference type="PANTHER" id="PTHR30313">
    <property type="entry name" value="DNA PRIMASE"/>
    <property type="match status" value="1"/>
</dbReference>
<dbReference type="EC" id="2.7.7.101" evidence="12"/>
<comment type="cofactor">
    <cofactor evidence="12 13">
        <name>Zn(2+)</name>
        <dbReference type="ChEBI" id="CHEBI:29105"/>
    </cofactor>
    <text evidence="12 13">Binds 1 zinc ion per monomer.</text>
</comment>
<dbReference type="Pfam" id="PF13155">
    <property type="entry name" value="Toprim_2"/>
    <property type="match status" value="1"/>
</dbReference>
<sequence>MGTRIPEETIERIQKSNDILEIVGEYVQLKKQGRNYFGLCPFHDEKSPSFSVSAEKQIYRCFGCGKGGNVISFLMEIEGFSFIETIKNLADRTNIELPQLPSSPQNDHATKEKEIMKEGHELLARLYHHCLTNTEYGQKAKEYLYNRGFTDEMIDHFQIGFAPESWDFATSFLQKRNFTLQTMEEAGILAKREFDRKFYDRFRSRIMFPIWDTQGKNIAFGGRIMGDGEPKYLNSPETRIFHKSKTLYGYHMARPDMRKDDKAILFEGYVDVIAAWKAGITNAVATLGTSLTQDQAKLLSRNVNTVVICYDSDQAGINAAFRATEHIEKMDCNVRIAQMPPGLDPDDYIQNYGGERFKQDVLGASLTVMAFKMQFMRRGKNLQDEGERMRYIEEILHEIAKLPKAVERDHYLRQLAEEFNLSLDALKQQQYQAFVNQKRNKDNVGRNRENNPKKFIGQSTRLLPAFHNAERILLAHMLKDVSIAEKVEELLGGAFNIDEYSAIAAYLYAYYAEGHTPDISLFLERVDDQRLKQVVTELAMLTINEDISDQELYDYVHQIQKYPKLLKIQEKEKDKNRAEREQDMVEAARIAMEIVNLKKALKSQ</sequence>
<evidence type="ECO:0000256" key="3">
    <source>
        <dbReference type="ARBA" id="ARBA00022679"/>
    </source>
</evidence>
<dbReference type="RefSeq" id="WP_236333992.1">
    <property type="nucleotide sequence ID" value="NZ_JAKIJS010000001.1"/>
</dbReference>
<evidence type="ECO:0000256" key="13">
    <source>
        <dbReference type="PIRNR" id="PIRNR002811"/>
    </source>
</evidence>
<keyword evidence="16" id="KW-1185">Reference proteome</keyword>
<name>A0ABS9GYY0_9BACL</name>
<evidence type="ECO:0000256" key="12">
    <source>
        <dbReference type="HAMAP-Rule" id="MF_00974"/>
    </source>
</evidence>
<dbReference type="PROSITE" id="PS50880">
    <property type="entry name" value="TOPRIM"/>
    <property type="match status" value="1"/>
</dbReference>
<dbReference type="InterPro" id="IPR036185">
    <property type="entry name" value="DNA_heli_DnaB-like_N_sf"/>
</dbReference>
<keyword evidence="3 12" id="KW-0808">Transferase</keyword>
<dbReference type="InterPro" id="IPR036977">
    <property type="entry name" value="DNA_primase_Znf_CHC2"/>
</dbReference>
<dbReference type="SUPFAM" id="SSF57783">
    <property type="entry name" value="Zinc beta-ribbon"/>
    <property type="match status" value="1"/>
</dbReference>
<keyword evidence="5 12" id="KW-0235">DNA replication</keyword>
<feature type="domain" description="Toprim" evidence="14">
    <location>
        <begin position="261"/>
        <end position="342"/>
    </location>
</feature>
<keyword evidence="4 12" id="KW-0548">Nucleotidyltransferase</keyword>
<dbReference type="NCBIfam" id="TIGR01391">
    <property type="entry name" value="dnaG"/>
    <property type="match status" value="1"/>
</dbReference>
<dbReference type="Gene3D" id="6.10.140.360">
    <property type="match status" value="1"/>
</dbReference>
<dbReference type="SUPFAM" id="SSF56731">
    <property type="entry name" value="DNA primase core"/>
    <property type="match status" value="1"/>
</dbReference>
<evidence type="ECO:0000313" key="16">
    <source>
        <dbReference type="Proteomes" id="UP001649381"/>
    </source>
</evidence>
<comment type="caution">
    <text evidence="15">The sequence shown here is derived from an EMBL/GenBank/DDBJ whole genome shotgun (WGS) entry which is preliminary data.</text>
</comment>
<reference evidence="15 16" key="1">
    <citation type="submission" date="2022-01" db="EMBL/GenBank/DDBJ databases">
        <title>Alkalihalobacillus sp. EGI L200015, a novel bacterium isolated from a salt lake sediment.</title>
        <authorList>
            <person name="Gao L."/>
            <person name="Fang B.-Z."/>
            <person name="Li W.-J."/>
        </authorList>
    </citation>
    <scope>NUCLEOTIDE SEQUENCE [LARGE SCALE GENOMIC DNA]</scope>
    <source>
        <strain evidence="15 16">KCTC 12718</strain>
    </source>
</reference>
<dbReference type="Pfam" id="PF10410">
    <property type="entry name" value="DnaB_bind"/>
    <property type="match status" value="1"/>
</dbReference>
<dbReference type="InterPro" id="IPR002694">
    <property type="entry name" value="Znf_CHC2"/>
</dbReference>
<dbReference type="InterPro" id="IPR013264">
    <property type="entry name" value="DNAG_N"/>
</dbReference>
<evidence type="ECO:0000256" key="11">
    <source>
        <dbReference type="ARBA" id="ARBA00023163"/>
    </source>
</evidence>
<comment type="subunit">
    <text evidence="12">Monomer. Interacts with DnaB.</text>
</comment>
<protein>
    <recommendedName>
        <fullName evidence="12 13">DNA primase</fullName>
        <ecNumber evidence="12">2.7.7.101</ecNumber>
    </recommendedName>
</protein>
<evidence type="ECO:0000256" key="1">
    <source>
        <dbReference type="ARBA" id="ARBA00022478"/>
    </source>
</evidence>
<dbReference type="InterPro" id="IPR034151">
    <property type="entry name" value="TOPRIM_DnaG_bac"/>
</dbReference>
<comment type="similarity">
    <text evidence="12 13">Belongs to the DnaG primase family.</text>
</comment>
<keyword evidence="10 12" id="KW-0238">DNA-binding</keyword>
<comment type="domain">
    <text evidence="12">Contains an N-terminal zinc-binding domain, a central core domain that contains the primase activity, and a C-terminal DnaB-binding domain.</text>
</comment>
<dbReference type="PIRSF" id="PIRSF002811">
    <property type="entry name" value="DnaG"/>
    <property type="match status" value="1"/>
</dbReference>
<dbReference type="InterPro" id="IPR037068">
    <property type="entry name" value="DNA_primase_core_N_sf"/>
</dbReference>
<dbReference type="SMART" id="SM00493">
    <property type="entry name" value="TOPRIM"/>
    <property type="match status" value="1"/>
</dbReference>
<organism evidence="15 16">
    <name type="scientific">Pseudalkalibacillus berkeleyi</name>
    <dbReference type="NCBI Taxonomy" id="1069813"/>
    <lineage>
        <taxon>Bacteria</taxon>
        <taxon>Bacillati</taxon>
        <taxon>Bacillota</taxon>
        <taxon>Bacilli</taxon>
        <taxon>Bacillales</taxon>
        <taxon>Fictibacillaceae</taxon>
        <taxon>Pseudalkalibacillus</taxon>
    </lineage>
</organism>
<dbReference type="EMBL" id="JAKIJS010000001">
    <property type="protein sequence ID" value="MCF6137953.1"/>
    <property type="molecule type" value="Genomic_DNA"/>
</dbReference>
<dbReference type="InterPro" id="IPR019475">
    <property type="entry name" value="DNA_primase_DnaB-bd"/>
</dbReference>
<keyword evidence="7 12" id="KW-0863">Zinc-finger</keyword>
<dbReference type="InterPro" id="IPR006171">
    <property type="entry name" value="TOPRIM_dom"/>
</dbReference>
<dbReference type="SUPFAM" id="SSF48024">
    <property type="entry name" value="N-terminal domain of DnaB helicase"/>
    <property type="match status" value="1"/>
</dbReference>
<keyword evidence="6 12" id="KW-0479">Metal-binding</keyword>
<keyword evidence="1 12" id="KW-0240">DNA-directed RNA polymerase</keyword>
<evidence type="ECO:0000259" key="14">
    <source>
        <dbReference type="PROSITE" id="PS50880"/>
    </source>
</evidence>
<dbReference type="Gene3D" id="1.10.860.10">
    <property type="entry name" value="DNAb Helicase, Chain A"/>
    <property type="match status" value="1"/>
</dbReference>
<keyword evidence="9" id="KW-0460">Magnesium</keyword>
<keyword evidence="8 12" id="KW-0862">Zinc</keyword>
<evidence type="ECO:0000256" key="7">
    <source>
        <dbReference type="ARBA" id="ARBA00022771"/>
    </source>
</evidence>
<dbReference type="HAMAP" id="MF_00974">
    <property type="entry name" value="DNA_primase_DnaG"/>
    <property type="match status" value="1"/>
</dbReference>
<dbReference type="SMART" id="SM00400">
    <property type="entry name" value="ZnF_CHCC"/>
    <property type="match status" value="1"/>
</dbReference>
<evidence type="ECO:0000256" key="4">
    <source>
        <dbReference type="ARBA" id="ARBA00022695"/>
    </source>
</evidence>
<evidence type="ECO:0000256" key="6">
    <source>
        <dbReference type="ARBA" id="ARBA00022723"/>
    </source>
</evidence>
<dbReference type="Gene3D" id="3.40.1360.10">
    <property type="match status" value="1"/>
</dbReference>
<evidence type="ECO:0000256" key="2">
    <source>
        <dbReference type="ARBA" id="ARBA00022515"/>
    </source>
</evidence>
<feature type="zinc finger region" description="CHC2-type" evidence="12">
    <location>
        <begin position="40"/>
        <end position="64"/>
    </location>
</feature>
<evidence type="ECO:0000256" key="8">
    <source>
        <dbReference type="ARBA" id="ARBA00022833"/>
    </source>
</evidence>
<evidence type="ECO:0000256" key="9">
    <source>
        <dbReference type="ARBA" id="ARBA00022842"/>
    </source>
</evidence>
<evidence type="ECO:0000256" key="10">
    <source>
        <dbReference type="ARBA" id="ARBA00023125"/>
    </source>
</evidence>
<proteinExistence type="inferred from homology"/>
<dbReference type="Gene3D" id="3.90.580.10">
    <property type="entry name" value="Zinc finger, CHC2-type domain"/>
    <property type="match status" value="1"/>
</dbReference>
<comment type="catalytic activity">
    <reaction evidence="12">
        <text>ssDNA + n NTP = ssDNA/pppN(pN)n-1 hybrid + (n-1) diphosphate.</text>
        <dbReference type="EC" id="2.7.7.101"/>
    </reaction>
</comment>
<dbReference type="InterPro" id="IPR050219">
    <property type="entry name" value="DnaG_primase"/>
</dbReference>
<evidence type="ECO:0000313" key="15">
    <source>
        <dbReference type="EMBL" id="MCF6137953.1"/>
    </source>
</evidence>
<comment type="function">
    <text evidence="12 13">RNA polymerase that catalyzes the synthesis of short RNA molecules used as primers for DNA polymerase during DNA replication.</text>
</comment>
<evidence type="ECO:0000256" key="5">
    <source>
        <dbReference type="ARBA" id="ARBA00022705"/>
    </source>
</evidence>
<dbReference type="PANTHER" id="PTHR30313:SF2">
    <property type="entry name" value="DNA PRIMASE"/>
    <property type="match status" value="1"/>
</dbReference>
<gene>
    <name evidence="12 15" type="primary">dnaG</name>
    <name evidence="15" type="ORF">L2716_09485</name>
</gene>
<dbReference type="Pfam" id="PF01807">
    <property type="entry name" value="Zn_ribbon_DnaG"/>
    <property type="match status" value="1"/>
</dbReference>
<dbReference type="Proteomes" id="UP001649381">
    <property type="component" value="Unassembled WGS sequence"/>
</dbReference>
<dbReference type="Gene3D" id="3.90.980.10">
    <property type="entry name" value="DNA primase, catalytic core, N-terminal domain"/>
    <property type="match status" value="1"/>
</dbReference>